<reference evidence="1" key="1">
    <citation type="submission" date="2014-09" db="EMBL/GenBank/DDBJ databases">
        <authorList>
            <person name="Magalhaes I.L.F."/>
            <person name="Oliveira U."/>
            <person name="Santos F.R."/>
            <person name="Vidigal T.H.D.A."/>
            <person name="Brescovit A.D."/>
            <person name="Santos A.J."/>
        </authorList>
    </citation>
    <scope>NUCLEOTIDE SEQUENCE</scope>
    <source>
        <tissue evidence="1">Shoot tissue taken approximately 20 cm above the soil surface</tissue>
    </source>
</reference>
<proteinExistence type="predicted"/>
<organism evidence="1">
    <name type="scientific">Arundo donax</name>
    <name type="common">Giant reed</name>
    <name type="synonym">Donax arundinaceus</name>
    <dbReference type="NCBI Taxonomy" id="35708"/>
    <lineage>
        <taxon>Eukaryota</taxon>
        <taxon>Viridiplantae</taxon>
        <taxon>Streptophyta</taxon>
        <taxon>Embryophyta</taxon>
        <taxon>Tracheophyta</taxon>
        <taxon>Spermatophyta</taxon>
        <taxon>Magnoliopsida</taxon>
        <taxon>Liliopsida</taxon>
        <taxon>Poales</taxon>
        <taxon>Poaceae</taxon>
        <taxon>PACMAD clade</taxon>
        <taxon>Arundinoideae</taxon>
        <taxon>Arundineae</taxon>
        <taxon>Arundo</taxon>
    </lineage>
</organism>
<reference evidence="1" key="2">
    <citation type="journal article" date="2015" name="Data Brief">
        <title>Shoot transcriptome of the giant reed, Arundo donax.</title>
        <authorList>
            <person name="Barrero R.A."/>
            <person name="Guerrero F.D."/>
            <person name="Moolhuijzen P."/>
            <person name="Goolsby J.A."/>
            <person name="Tidwell J."/>
            <person name="Bellgard S.E."/>
            <person name="Bellgard M.I."/>
        </authorList>
    </citation>
    <scope>NUCLEOTIDE SEQUENCE</scope>
    <source>
        <tissue evidence="1">Shoot tissue taken approximately 20 cm above the soil surface</tissue>
    </source>
</reference>
<protein>
    <submittedName>
        <fullName evidence="1">Uncharacterized protein</fullName>
    </submittedName>
</protein>
<dbReference type="AlphaFoldDB" id="A0A0A9ENN5"/>
<accession>A0A0A9ENN5</accession>
<dbReference type="EMBL" id="GBRH01196174">
    <property type="protein sequence ID" value="JAE01722.1"/>
    <property type="molecule type" value="Transcribed_RNA"/>
</dbReference>
<evidence type="ECO:0000313" key="1">
    <source>
        <dbReference type="EMBL" id="JAE01722.1"/>
    </source>
</evidence>
<sequence length="39" mass="4398">MGTVFVGVSRCFIVKMKLPFVGSPVRWGVFHWEMLALAT</sequence>
<name>A0A0A9ENN5_ARUDO</name>